<dbReference type="PANTHER" id="PTHR43261">
    <property type="entry name" value="TRANSLATION ELONGATION FACTOR G-RELATED"/>
    <property type="match status" value="1"/>
</dbReference>
<comment type="similarity">
    <text evidence="1">Belongs to the TRAFAC class translation factor GTPase superfamily. Classic translation factor GTPase family. EF-G/EF-2 subfamily.</text>
</comment>
<dbReference type="SUPFAM" id="SSF54211">
    <property type="entry name" value="Ribosomal protein S5 domain 2-like"/>
    <property type="match status" value="1"/>
</dbReference>
<dbReference type="InterPro" id="IPR020568">
    <property type="entry name" value="Ribosomal_Su5_D2-typ_SF"/>
</dbReference>
<dbReference type="Pfam" id="PF22042">
    <property type="entry name" value="EF-G_D2"/>
    <property type="match status" value="1"/>
</dbReference>
<dbReference type="NCBIfam" id="TIGR00231">
    <property type="entry name" value="small_GTP"/>
    <property type="match status" value="1"/>
</dbReference>
<dbReference type="Gene3D" id="3.30.70.240">
    <property type="match status" value="1"/>
</dbReference>
<dbReference type="GO" id="GO:0005525">
    <property type="term" value="F:GTP binding"/>
    <property type="evidence" value="ECO:0007669"/>
    <property type="project" value="UniProtKB-KW"/>
</dbReference>
<dbReference type="EMBL" id="UOGE01000032">
    <property type="protein sequence ID" value="VAX18115.1"/>
    <property type="molecule type" value="Genomic_DNA"/>
</dbReference>
<evidence type="ECO:0000256" key="2">
    <source>
        <dbReference type="ARBA" id="ARBA00022741"/>
    </source>
</evidence>
<dbReference type="SMART" id="SM00889">
    <property type="entry name" value="EFG_IV"/>
    <property type="match status" value="1"/>
</dbReference>
<accession>A0A3B1CH62</accession>
<dbReference type="InterPro" id="IPR009000">
    <property type="entry name" value="Transl_B-barrel_sf"/>
</dbReference>
<keyword evidence="5" id="KW-0648">Protein biosynthesis</keyword>
<dbReference type="InterPro" id="IPR004540">
    <property type="entry name" value="Transl_elong_EFG/EF2"/>
</dbReference>
<dbReference type="FunFam" id="3.30.230.10:FF:000003">
    <property type="entry name" value="Elongation factor G"/>
    <property type="match status" value="1"/>
</dbReference>
<dbReference type="GO" id="GO:0032790">
    <property type="term" value="P:ribosome disassembly"/>
    <property type="evidence" value="ECO:0007669"/>
    <property type="project" value="TreeGrafter"/>
</dbReference>
<dbReference type="SUPFAM" id="SSF50447">
    <property type="entry name" value="Translation proteins"/>
    <property type="match status" value="1"/>
</dbReference>
<dbReference type="PRINTS" id="PR00315">
    <property type="entry name" value="ELONGATNFCT"/>
</dbReference>
<dbReference type="InterPro" id="IPR047872">
    <property type="entry name" value="EFG_IV"/>
</dbReference>
<dbReference type="InterPro" id="IPR000640">
    <property type="entry name" value="EFG_V-like"/>
</dbReference>
<evidence type="ECO:0000259" key="4">
    <source>
        <dbReference type="PROSITE" id="PS51722"/>
    </source>
</evidence>
<dbReference type="InterPro" id="IPR014721">
    <property type="entry name" value="Ribsml_uS5_D2-typ_fold_subgr"/>
</dbReference>
<dbReference type="InterPro" id="IPR035647">
    <property type="entry name" value="EFG_III/V"/>
</dbReference>
<dbReference type="PROSITE" id="PS51722">
    <property type="entry name" value="G_TR_2"/>
    <property type="match status" value="1"/>
</dbReference>
<evidence type="ECO:0000256" key="3">
    <source>
        <dbReference type="ARBA" id="ARBA00023134"/>
    </source>
</evidence>
<dbReference type="CDD" id="cd03713">
    <property type="entry name" value="EFG_mtEFG_C"/>
    <property type="match status" value="1"/>
</dbReference>
<dbReference type="Pfam" id="PF00679">
    <property type="entry name" value="EFG_C"/>
    <property type="match status" value="1"/>
</dbReference>
<gene>
    <name evidence="5" type="ORF">MNBD_NITROSPINAE02-456</name>
</gene>
<name>A0A3B1CH62_9ZZZZ</name>
<sequence length="695" mass="75382">MKTFEPGSIRNVGIVAHSGAGKTTLAEAILFDAGATSRRGTVQEGNTVMDFDPEEIKREISISTSVASCEWEGSKINILDTPGDQNFVADTLLCMSVIDTALVIVSAVSGIKTQTEKVWGWARERSLSKIIFINKMDNERAAFETVYKQIEDTFREKTLKFTIPIGSGDSFKGVVDLLYMKAYIYEKDGGGKFDEQPIPDDMKEVADKERQELLESIAELDESLLEKYVADGDLADEDFVPGLRKAVIAGAVVPVICGSATLNIVVRKTLNSIMKFCPSPLDVGPRKGKTADGKDAKLAPDPKGEAVAQIFKTVADPYAGKLSIFRVFSGSIKSDNNLTNTTRGEKEHLGSLLSLQGKKQTPVGQAVFGDIAAVAKLKSSITGDTISENKSGIVLDKTEPPHPVISFAVAPKSKGDEEKLSSSLARFMEEDPTLHARRDMQTNELIVSGMGQIHIEVAISKLKDKFGLEVDLRPPRIAYKETITGKSKGHGRLKKQSGGHGQFADCWLEVEPTTDGREFEFVNAIVGGVIPRQYIPGVEKGVKEAMQGGVLAGYPVTHCKVTLYDGKFHDVDSSELAFKIAAAQAFREAFMAARPALLEPVMELEVAAPEENVGDIMSDLNRRRGRVAGVDAMAGEQRIKATVPMAEILSYAPDLRSITGGRGQFTMQFASYDEAPTHIAQKVIDGSKKADSEPK</sequence>
<dbReference type="CDD" id="cd04170">
    <property type="entry name" value="EF-G_bact"/>
    <property type="match status" value="1"/>
</dbReference>
<dbReference type="GO" id="GO:0003746">
    <property type="term" value="F:translation elongation factor activity"/>
    <property type="evidence" value="ECO:0007669"/>
    <property type="project" value="UniProtKB-KW"/>
</dbReference>
<dbReference type="CDD" id="cd16262">
    <property type="entry name" value="EFG_III"/>
    <property type="match status" value="1"/>
</dbReference>
<dbReference type="GO" id="GO:0003924">
    <property type="term" value="F:GTPase activity"/>
    <property type="evidence" value="ECO:0007669"/>
    <property type="project" value="InterPro"/>
</dbReference>
<dbReference type="SUPFAM" id="SSF52540">
    <property type="entry name" value="P-loop containing nucleoside triphosphate hydrolases"/>
    <property type="match status" value="1"/>
</dbReference>
<dbReference type="InterPro" id="IPR009022">
    <property type="entry name" value="EFG_III"/>
</dbReference>
<dbReference type="NCBIfam" id="TIGR00484">
    <property type="entry name" value="EF-G"/>
    <property type="match status" value="1"/>
</dbReference>
<keyword evidence="2" id="KW-0547">Nucleotide-binding</keyword>
<dbReference type="InterPro" id="IPR005517">
    <property type="entry name" value="Transl_elong_EFG/EF2_IV"/>
</dbReference>
<evidence type="ECO:0000313" key="5">
    <source>
        <dbReference type="EMBL" id="VAX18115.1"/>
    </source>
</evidence>
<keyword evidence="5" id="KW-0251">Elongation factor</keyword>
<dbReference type="Gene3D" id="3.40.50.300">
    <property type="entry name" value="P-loop containing nucleotide triphosphate hydrolases"/>
    <property type="match status" value="1"/>
</dbReference>
<feature type="domain" description="Tr-type G" evidence="4">
    <location>
        <begin position="7"/>
        <end position="281"/>
    </location>
</feature>
<dbReference type="SUPFAM" id="SSF54980">
    <property type="entry name" value="EF-G C-terminal domain-like"/>
    <property type="match status" value="2"/>
</dbReference>
<dbReference type="Gene3D" id="3.30.70.870">
    <property type="entry name" value="Elongation Factor G (Translational Gtpase), domain 3"/>
    <property type="match status" value="1"/>
</dbReference>
<dbReference type="PANTHER" id="PTHR43261:SF7">
    <property type="entry name" value="ELONGATION FACTOR G-LIKE PROTEIN"/>
    <property type="match status" value="1"/>
</dbReference>
<proteinExistence type="inferred from homology"/>
<dbReference type="InterPro" id="IPR053905">
    <property type="entry name" value="EF-G-like_DII"/>
</dbReference>
<dbReference type="InterPro" id="IPR035649">
    <property type="entry name" value="EFG_V"/>
</dbReference>
<protein>
    <submittedName>
        <fullName evidence="5">Translation elongation factor G</fullName>
    </submittedName>
</protein>
<dbReference type="SMART" id="SM00838">
    <property type="entry name" value="EFG_C"/>
    <property type="match status" value="1"/>
</dbReference>
<dbReference type="CDD" id="cd04088">
    <property type="entry name" value="EFG_mtEFG_II"/>
    <property type="match status" value="1"/>
</dbReference>
<dbReference type="InterPro" id="IPR000795">
    <property type="entry name" value="T_Tr_GTP-bd_dom"/>
</dbReference>
<dbReference type="Gene3D" id="2.40.30.10">
    <property type="entry name" value="Translation factors"/>
    <property type="match status" value="1"/>
</dbReference>
<reference evidence="5" key="1">
    <citation type="submission" date="2018-06" db="EMBL/GenBank/DDBJ databases">
        <authorList>
            <person name="Zhirakovskaya E."/>
        </authorList>
    </citation>
    <scope>NUCLEOTIDE SEQUENCE</scope>
</reference>
<dbReference type="InterPro" id="IPR027417">
    <property type="entry name" value="P-loop_NTPase"/>
</dbReference>
<keyword evidence="3" id="KW-0342">GTP-binding</keyword>
<dbReference type="Pfam" id="PF03764">
    <property type="entry name" value="EFG_IV"/>
    <property type="match status" value="1"/>
</dbReference>
<dbReference type="AlphaFoldDB" id="A0A3B1CH62"/>
<dbReference type="CDD" id="cd01434">
    <property type="entry name" value="EFG_mtEFG1_IV"/>
    <property type="match status" value="1"/>
</dbReference>
<dbReference type="Pfam" id="PF00009">
    <property type="entry name" value="GTP_EFTU"/>
    <property type="match status" value="1"/>
</dbReference>
<dbReference type="NCBIfam" id="NF009379">
    <property type="entry name" value="PRK12740.1-3"/>
    <property type="match status" value="1"/>
</dbReference>
<dbReference type="InterPro" id="IPR041095">
    <property type="entry name" value="EFG_II"/>
</dbReference>
<dbReference type="InterPro" id="IPR005225">
    <property type="entry name" value="Small_GTP-bd"/>
</dbReference>
<dbReference type="NCBIfam" id="NF009381">
    <property type="entry name" value="PRK12740.1-5"/>
    <property type="match status" value="1"/>
</dbReference>
<dbReference type="Pfam" id="PF14492">
    <property type="entry name" value="EFG_III"/>
    <property type="match status" value="1"/>
</dbReference>
<dbReference type="FunFam" id="3.30.70.240:FF:000001">
    <property type="entry name" value="Elongation factor G"/>
    <property type="match status" value="1"/>
</dbReference>
<dbReference type="NCBIfam" id="NF009891">
    <property type="entry name" value="PRK13351.1-1"/>
    <property type="match status" value="1"/>
</dbReference>
<organism evidence="5">
    <name type="scientific">hydrothermal vent metagenome</name>
    <dbReference type="NCBI Taxonomy" id="652676"/>
    <lineage>
        <taxon>unclassified sequences</taxon>
        <taxon>metagenomes</taxon>
        <taxon>ecological metagenomes</taxon>
    </lineage>
</organism>
<dbReference type="Gene3D" id="3.30.230.10">
    <property type="match status" value="1"/>
</dbReference>
<evidence type="ECO:0000256" key="1">
    <source>
        <dbReference type="ARBA" id="ARBA00005870"/>
    </source>
</evidence>